<reference evidence="7" key="2">
    <citation type="submission" date="2017-01" db="EMBL/GenBank/DDBJ databases">
        <title>Genome sequencing and annotation of Geobacillus sp. 1017, a Hydrocarbon-Oxidizing Thermophilic Bacterium Isolated from a Heavy Oil Reservoir (China).</title>
        <authorList>
            <person name="Kadnikov V.V."/>
            <person name="Mardanov A.V."/>
            <person name="Poltaraus A.B."/>
            <person name="Sokolova D.S."/>
            <person name="Semenova E.M."/>
            <person name="Ravin N.V."/>
            <person name="Tourova T.P."/>
            <person name="Nazina T.N."/>
        </authorList>
    </citation>
    <scope>NUCLEOTIDE SEQUENCE [LARGE SCALE GENOMIC DNA]</scope>
    <source>
        <strain evidence="7">1017</strain>
    </source>
</reference>
<reference evidence="6 8" key="4">
    <citation type="submission" date="2023-08" db="EMBL/GenBank/DDBJ databases">
        <title>Genome sequencing of the thermostable Gram positive bacteria Geobacillus proteiniphilus strain T-6.</title>
        <authorList>
            <person name="Shulami S."/>
            <person name="Shoham Y."/>
        </authorList>
    </citation>
    <scope>NUCLEOTIDE SEQUENCE [LARGE SCALE GENOMIC DNA]</scope>
    <source>
        <strain evidence="6 8">T-6</strain>
    </source>
</reference>
<name>A0A1Q5T0D5_9BACL</name>
<reference evidence="5" key="3">
    <citation type="journal article" date="2019" name="Int. J. Syst. Evol. Microbiol.">
        <title>Geobacillus proteiniphilus sp. nov., a thermophilic bacterium isolated from a high-temperature heavy oil reservoir in China.</title>
        <authorList>
            <person name="Semenova E.M."/>
            <person name="Sokolova D.S."/>
            <person name="Grouzdev D.S."/>
            <person name="Poltaraus A.B."/>
            <person name="Vinokurova N.G."/>
            <person name="Tourova T.P."/>
            <person name="Nazina T.N."/>
        </authorList>
    </citation>
    <scope>NUCLEOTIDE SEQUENCE</scope>
    <source>
        <strain evidence="5">1017</strain>
    </source>
</reference>
<evidence type="ECO:0000313" key="6">
    <source>
        <dbReference type="EMBL" id="WMJ15391.1"/>
    </source>
</evidence>
<evidence type="ECO:0000313" key="5">
    <source>
        <dbReference type="EMBL" id="OKO93555.1"/>
    </source>
</evidence>
<proteinExistence type="predicted"/>
<keyword evidence="4" id="KW-0472">Membrane</keyword>
<evidence type="ECO:0000256" key="1">
    <source>
        <dbReference type="ARBA" id="ARBA00004141"/>
    </source>
</evidence>
<dbReference type="Proteomes" id="UP000186030">
    <property type="component" value="Unassembled WGS sequence"/>
</dbReference>
<sequence>MNDLKHLTTNWAAAILALGLIVLPSLYSWINVEASIDPYAHTDDLPVGVVNEDRGAELAGHRLHAGDEIVKALKNNHQFAC</sequence>
<dbReference type="AlphaFoldDB" id="A0A1Q5T0D5"/>
<keyword evidence="3" id="KW-1133">Transmembrane helix</keyword>
<organism evidence="5 7">
    <name type="scientific">Geobacillus proteiniphilus</name>
    <dbReference type="NCBI Taxonomy" id="860353"/>
    <lineage>
        <taxon>Bacteria</taxon>
        <taxon>Bacillati</taxon>
        <taxon>Bacillota</taxon>
        <taxon>Bacilli</taxon>
        <taxon>Bacillales</taxon>
        <taxon>Anoxybacillaceae</taxon>
        <taxon>Geobacillus</taxon>
    </lineage>
</organism>
<comment type="subcellular location">
    <subcellularLocation>
        <location evidence="1">Membrane</location>
        <topology evidence="1">Multi-pass membrane protein</topology>
    </subcellularLocation>
</comment>
<dbReference type="RefSeq" id="WP_074043730.1">
    <property type="nucleotide sequence ID" value="NZ_CP133076.1"/>
</dbReference>
<evidence type="ECO:0000313" key="7">
    <source>
        <dbReference type="Proteomes" id="UP000186030"/>
    </source>
</evidence>
<protein>
    <submittedName>
        <fullName evidence="5">Phage infection protein</fullName>
    </submittedName>
</protein>
<dbReference type="GO" id="GO:0016020">
    <property type="term" value="C:membrane"/>
    <property type="evidence" value="ECO:0007669"/>
    <property type="project" value="UniProtKB-SubCell"/>
</dbReference>
<evidence type="ECO:0000256" key="3">
    <source>
        <dbReference type="ARBA" id="ARBA00022989"/>
    </source>
</evidence>
<reference evidence="5 7" key="1">
    <citation type="submission" date="2016-11" db="EMBL/GenBank/DDBJ databases">
        <authorList>
            <person name="Kadnikov V."/>
            <person name="Nazina T."/>
        </authorList>
    </citation>
    <scope>NUCLEOTIDE SEQUENCE [LARGE SCALE GENOMIC DNA]</scope>
    <source>
        <strain evidence="5 7">1017</strain>
    </source>
</reference>
<dbReference type="PANTHER" id="PTHR43077">
    <property type="entry name" value="TRANSPORT PERMEASE YVFS-RELATED"/>
    <property type="match status" value="1"/>
</dbReference>
<evidence type="ECO:0000256" key="2">
    <source>
        <dbReference type="ARBA" id="ARBA00022692"/>
    </source>
</evidence>
<keyword evidence="8" id="KW-1185">Reference proteome</keyword>
<dbReference type="Proteomes" id="UP001223761">
    <property type="component" value="Chromosome"/>
</dbReference>
<dbReference type="PANTHER" id="PTHR43077:SF10">
    <property type="entry name" value="TRANSPORT PERMEASE PROTEIN"/>
    <property type="match status" value="1"/>
</dbReference>
<keyword evidence="2" id="KW-0812">Transmembrane</keyword>
<dbReference type="InterPro" id="IPR051328">
    <property type="entry name" value="T7SS_ABC-Transporter"/>
</dbReference>
<accession>A0A1Q5T0D5</accession>
<gene>
    <name evidence="5" type="ORF">BRO54_1894</name>
    <name evidence="6" type="ORF">RA955_11295</name>
</gene>
<evidence type="ECO:0000256" key="4">
    <source>
        <dbReference type="ARBA" id="ARBA00023136"/>
    </source>
</evidence>
<dbReference type="EMBL" id="MQMG01000021">
    <property type="protein sequence ID" value="OKO93555.1"/>
    <property type="molecule type" value="Genomic_DNA"/>
</dbReference>
<dbReference type="EMBL" id="CP133076">
    <property type="protein sequence ID" value="WMJ15391.1"/>
    <property type="molecule type" value="Genomic_DNA"/>
</dbReference>
<evidence type="ECO:0000313" key="8">
    <source>
        <dbReference type="Proteomes" id="UP001223761"/>
    </source>
</evidence>